<dbReference type="AlphaFoldDB" id="C4JUZ8"/>
<dbReference type="RefSeq" id="XP_002584262.1">
    <property type="nucleotide sequence ID" value="XM_002584216.1"/>
</dbReference>
<proteinExistence type="predicted"/>
<evidence type="ECO:0000256" key="1">
    <source>
        <dbReference type="SAM" id="MobiDB-lite"/>
    </source>
</evidence>
<dbReference type="OrthoDB" id="5401486at2759"/>
<dbReference type="KEGG" id="ure:UREG_04951"/>
<evidence type="ECO:0000313" key="2">
    <source>
        <dbReference type="EMBL" id="EEP80109.1"/>
    </source>
</evidence>
<feature type="compositionally biased region" description="Pro residues" evidence="1">
    <location>
        <begin position="280"/>
        <end position="295"/>
    </location>
</feature>
<feature type="compositionally biased region" description="Polar residues" evidence="1">
    <location>
        <begin position="244"/>
        <end position="254"/>
    </location>
</feature>
<feature type="region of interest" description="Disordered" evidence="1">
    <location>
        <begin position="69"/>
        <end position="103"/>
    </location>
</feature>
<reference evidence="3" key="1">
    <citation type="journal article" date="2009" name="Genome Res.">
        <title>Comparative genomic analyses of the human fungal pathogens Coccidioides and their relatives.</title>
        <authorList>
            <person name="Sharpton T.J."/>
            <person name="Stajich J.E."/>
            <person name="Rounsley S.D."/>
            <person name="Gardner M.J."/>
            <person name="Wortman J.R."/>
            <person name="Jordar V.S."/>
            <person name="Maiti R."/>
            <person name="Kodira C.D."/>
            <person name="Neafsey D.E."/>
            <person name="Zeng Q."/>
            <person name="Hung C.-Y."/>
            <person name="McMahan C."/>
            <person name="Muszewska A."/>
            <person name="Grynberg M."/>
            <person name="Mandel M.A."/>
            <person name="Kellner E.M."/>
            <person name="Barker B.M."/>
            <person name="Galgiani J.N."/>
            <person name="Orbach M.J."/>
            <person name="Kirkland T.N."/>
            <person name="Cole G.T."/>
            <person name="Henn M.R."/>
            <person name="Birren B.W."/>
            <person name="Taylor J.W."/>
        </authorList>
    </citation>
    <scope>NUCLEOTIDE SEQUENCE [LARGE SCALE GENOMIC DNA]</scope>
    <source>
        <strain evidence="3">UAMH 1704</strain>
    </source>
</reference>
<feature type="compositionally biased region" description="Pro residues" evidence="1">
    <location>
        <begin position="309"/>
        <end position="387"/>
    </location>
</feature>
<feature type="region of interest" description="Disordered" evidence="1">
    <location>
        <begin position="238"/>
        <end position="488"/>
    </location>
</feature>
<dbReference type="InParanoid" id="C4JUZ8"/>
<gene>
    <name evidence="2" type="ORF">UREG_04951</name>
</gene>
<sequence>MTNENPNMRRMPPPQVPHLEPELLHNGMARAYDGGSNVNRIQPLDAINTQFKRLSIDPTLVHDATLGNLNRDPLFRNHTPFSDEEDSYNEEEEEEDEDEPYQGWSLYRAKPTAAGQEPDWSRVTKSRMNLSQGDLDKLVKEQKKGFVAKTYSSLGRLKRKQIDDLIEELKRKDSRFNWAVVYIQAITKDTGRRGFTVTYVTITINLVLEKTLKPGVSSPRKPSARFKNDTAFELRRNGRGLSPIQGSHPQNTHPSLPPAARTNPVHMAQTDPRPQHPQQHQPPPLPPPQLLPQPHPQSHSQPPRQVHPSPHPQPQPQTLPQMHPQPHPPPHPQAQFQPPPQMHSPPHPPPHPQAQFQPPPQMHSPPHPPPDSQTQPRPLPQIQPQPHPHPHPQSRQQLPERLPANSGGFPPMHPPAQNQLPPGVQVINGPPPQPRLHIPPPAMVPPPSKQRPIHQQSGKGHSAQTKQIQPTSQIIHLGTKSPFKEKRAIDQWHDAESSNGDNDSDLFELAYDSSETDDSFLPNDFEQKDYKHYRSRHTSRGRREREIAYRTHRRPNANYPVSPRRRDSQYSHGEVDLILAKSSHRGQLVRSASVSHAARPPLKLVHASRSPRTRLPPPSLSSFHYPSLTNDIVVPKKWELEGLERQKEINDYVWRKRLEQMEDDLKRRERNIERREMRVGHFDLPERSPILDSYDRLDRMERLDRERRPIVEPPRRRDSFHYGGRLFR</sequence>
<feature type="compositionally biased region" description="Acidic residues" evidence="1">
    <location>
        <begin position="82"/>
        <end position="100"/>
    </location>
</feature>
<evidence type="ECO:0000313" key="3">
    <source>
        <dbReference type="Proteomes" id="UP000002058"/>
    </source>
</evidence>
<organism evidence="2 3">
    <name type="scientific">Uncinocarpus reesii (strain UAMH 1704)</name>
    <dbReference type="NCBI Taxonomy" id="336963"/>
    <lineage>
        <taxon>Eukaryota</taxon>
        <taxon>Fungi</taxon>
        <taxon>Dikarya</taxon>
        <taxon>Ascomycota</taxon>
        <taxon>Pezizomycotina</taxon>
        <taxon>Eurotiomycetes</taxon>
        <taxon>Eurotiomycetidae</taxon>
        <taxon>Onygenales</taxon>
        <taxon>Onygenaceae</taxon>
        <taxon>Uncinocarpus</taxon>
    </lineage>
</organism>
<dbReference type="HOGENOM" id="CLU_380444_0_0_1"/>
<name>C4JUZ8_UNCRE</name>
<dbReference type="Proteomes" id="UP000002058">
    <property type="component" value="Unassembled WGS sequence"/>
</dbReference>
<dbReference type="GeneID" id="8438005"/>
<dbReference type="VEuPathDB" id="FungiDB:UREG_04951"/>
<feature type="compositionally biased region" description="Low complexity" evidence="1">
    <location>
        <begin position="296"/>
        <end position="308"/>
    </location>
</feature>
<accession>C4JUZ8</accession>
<protein>
    <submittedName>
        <fullName evidence="2">Uncharacterized protein</fullName>
    </submittedName>
</protein>
<feature type="compositionally biased region" description="Polar residues" evidence="1">
    <location>
        <begin position="453"/>
        <end position="474"/>
    </location>
</feature>
<feature type="compositionally biased region" description="Pro residues" evidence="1">
    <location>
        <begin position="429"/>
        <end position="449"/>
    </location>
</feature>
<keyword evidence="3" id="KW-1185">Reference proteome</keyword>
<dbReference type="EMBL" id="CH476617">
    <property type="protein sequence ID" value="EEP80109.1"/>
    <property type="molecule type" value="Genomic_DNA"/>
</dbReference>
<dbReference type="eggNOG" id="ENOG502RS2E">
    <property type="taxonomic scope" value="Eukaryota"/>
</dbReference>
<dbReference type="OMA" id="WICVYIN"/>
<feature type="region of interest" description="Disordered" evidence="1">
    <location>
        <begin position="533"/>
        <end position="570"/>
    </location>
</feature>